<feature type="signal peptide" evidence="4">
    <location>
        <begin position="1"/>
        <end position="30"/>
    </location>
</feature>
<dbReference type="GO" id="GO:0005886">
    <property type="term" value="C:plasma membrane"/>
    <property type="evidence" value="ECO:0007669"/>
    <property type="project" value="TreeGrafter"/>
</dbReference>
<evidence type="ECO:0000313" key="9">
    <source>
        <dbReference type="EMBL" id="AYG60989.1"/>
    </source>
</evidence>
<feature type="domain" description="Multidrug resistance protein MdtA-like alpha-helical hairpin" evidence="5">
    <location>
        <begin position="104"/>
        <end position="173"/>
    </location>
</feature>
<evidence type="ECO:0000259" key="6">
    <source>
        <dbReference type="Pfam" id="PF25917"/>
    </source>
</evidence>
<dbReference type="AlphaFoldDB" id="A0A387FQT6"/>
<dbReference type="GO" id="GO:0022857">
    <property type="term" value="F:transmembrane transporter activity"/>
    <property type="evidence" value="ECO:0007669"/>
    <property type="project" value="InterPro"/>
</dbReference>
<dbReference type="PANTHER" id="PTHR30158">
    <property type="entry name" value="ACRA/E-RELATED COMPONENT OF DRUG EFFLUX TRANSPORTER"/>
    <property type="match status" value="1"/>
</dbReference>
<dbReference type="InterPro" id="IPR006143">
    <property type="entry name" value="RND_pump_MFP"/>
</dbReference>
<proteinExistence type="inferred from homology"/>
<dbReference type="OrthoDB" id="9816569at2"/>
<dbReference type="Gene3D" id="2.40.50.100">
    <property type="match status" value="1"/>
</dbReference>
<evidence type="ECO:0000256" key="2">
    <source>
        <dbReference type="ARBA" id="ARBA00009477"/>
    </source>
</evidence>
<evidence type="ECO:0000256" key="4">
    <source>
        <dbReference type="SAM" id="SignalP"/>
    </source>
</evidence>
<dbReference type="Pfam" id="PF25967">
    <property type="entry name" value="RND-MFP_C"/>
    <property type="match status" value="1"/>
</dbReference>
<evidence type="ECO:0000259" key="8">
    <source>
        <dbReference type="Pfam" id="PF25967"/>
    </source>
</evidence>
<reference evidence="9 10" key="1">
    <citation type="submission" date="2018-10" db="EMBL/GenBank/DDBJ databases">
        <title>Rhizobium etli, R. leguminosarum and a new Rhizobium genospecies from Phaseolus dumosus.</title>
        <authorList>
            <person name="Ramirez-Puebla S.T."/>
            <person name="Rogel-Hernandez M.A."/>
            <person name="Guerrero G."/>
            <person name="Ormeno-Orrillo E."/>
            <person name="Martinez-Romero J.C."/>
            <person name="Negrete-Yankelevich S."/>
            <person name="Martinez-Romero E."/>
        </authorList>
    </citation>
    <scope>NUCLEOTIDE SEQUENCE [LARGE SCALE GENOMIC DNA]</scope>
    <source>
        <strain evidence="9 10">CCGE525</strain>
    </source>
</reference>
<evidence type="ECO:0000259" key="5">
    <source>
        <dbReference type="Pfam" id="PF25876"/>
    </source>
</evidence>
<sequence length="389" mass="41188">MTAHSSFFLRSGLIAAGVLFFGALSSQAQQAGQMPPPQVTVVDVKPQTVPLTYEYAARISAYRQVDVRARVGGILLKRNFVEGAEVKAGDVLFLIDPAPYEAALAQAQAQLQQAQAQLTQAQREEKRNVNLFDQNAVTQKARDDATSARQLAEASVAAAQAQVQTAQLNLGYTKVTAPVGGITSLEQVSEGSLIGTTGDTGLLTSITQLDPVYVNFSFSDTEAAEVRRLIDLKKAKGQAPNLGVKISFGDGTTYDHDGVVDFTSSTIDVSTGTLQARAVVDNPNRRLLPGQFVRATVTGVSLDNAITIPEVALMQSPQGQFVYTIDKDGKARVNPVTLGQKVGSNWLVLSGLNAGDKLITEGIIKVRPGAPVQAAEAATPNDANKVAQN</sequence>
<accession>A0A387FQT6</accession>
<dbReference type="GO" id="GO:0030313">
    <property type="term" value="C:cell envelope"/>
    <property type="evidence" value="ECO:0007669"/>
    <property type="project" value="UniProtKB-SubCell"/>
</dbReference>
<dbReference type="KEGG" id="rjg:CCGE525_20830"/>
<feature type="domain" description="Multidrug resistance protein MdtA-like beta-barrel" evidence="7">
    <location>
        <begin position="211"/>
        <end position="297"/>
    </location>
</feature>
<dbReference type="Pfam" id="PF25917">
    <property type="entry name" value="BSH_RND"/>
    <property type="match status" value="1"/>
</dbReference>
<dbReference type="Pfam" id="PF25876">
    <property type="entry name" value="HH_MFP_RND"/>
    <property type="match status" value="1"/>
</dbReference>
<dbReference type="Gene3D" id="1.10.287.470">
    <property type="entry name" value="Helix hairpin bin"/>
    <property type="match status" value="1"/>
</dbReference>
<evidence type="ECO:0000256" key="1">
    <source>
        <dbReference type="ARBA" id="ARBA00004196"/>
    </source>
</evidence>
<name>A0A387FQT6_9HYPH</name>
<comment type="subcellular location">
    <subcellularLocation>
        <location evidence="1">Cell envelope</location>
    </subcellularLocation>
</comment>
<organism evidence="9 10">
    <name type="scientific">Rhizobium jaguaris</name>
    <dbReference type="NCBI Taxonomy" id="1312183"/>
    <lineage>
        <taxon>Bacteria</taxon>
        <taxon>Pseudomonadati</taxon>
        <taxon>Pseudomonadota</taxon>
        <taxon>Alphaproteobacteria</taxon>
        <taxon>Hyphomicrobiales</taxon>
        <taxon>Rhizobiaceae</taxon>
        <taxon>Rhizobium/Agrobacterium group</taxon>
        <taxon>Rhizobium</taxon>
    </lineage>
</organism>
<gene>
    <name evidence="9" type="ORF">CCGE525_20830</name>
</gene>
<keyword evidence="10" id="KW-1185">Reference proteome</keyword>
<feature type="domain" description="Multidrug resistance protein MdtA-like C-terminal permuted SH3" evidence="8">
    <location>
        <begin position="304"/>
        <end position="363"/>
    </location>
</feature>
<dbReference type="RefSeq" id="WP_120705952.1">
    <property type="nucleotide sequence ID" value="NZ_CP032694.1"/>
</dbReference>
<dbReference type="EMBL" id="CP032694">
    <property type="protein sequence ID" value="AYG60989.1"/>
    <property type="molecule type" value="Genomic_DNA"/>
</dbReference>
<keyword evidence="3" id="KW-0175">Coiled coil</keyword>
<evidence type="ECO:0000256" key="3">
    <source>
        <dbReference type="SAM" id="Coils"/>
    </source>
</evidence>
<dbReference type="FunFam" id="2.40.420.20:FF:000001">
    <property type="entry name" value="Efflux RND transporter periplasmic adaptor subunit"/>
    <property type="match status" value="1"/>
</dbReference>
<dbReference type="GO" id="GO:0046677">
    <property type="term" value="P:response to antibiotic"/>
    <property type="evidence" value="ECO:0007669"/>
    <property type="project" value="TreeGrafter"/>
</dbReference>
<dbReference type="Gene3D" id="2.40.30.170">
    <property type="match status" value="1"/>
</dbReference>
<dbReference type="InterPro" id="IPR058627">
    <property type="entry name" value="MdtA-like_C"/>
</dbReference>
<keyword evidence="4" id="KW-0732">Signal</keyword>
<feature type="coiled-coil region" evidence="3">
    <location>
        <begin position="104"/>
        <end position="169"/>
    </location>
</feature>
<protein>
    <submittedName>
        <fullName evidence="9">Efflux RND transporter periplasmic adaptor subunit</fullName>
    </submittedName>
</protein>
<dbReference type="Gene3D" id="2.40.420.20">
    <property type="match status" value="1"/>
</dbReference>
<dbReference type="InterPro" id="IPR058624">
    <property type="entry name" value="MdtA-like_HH"/>
</dbReference>
<feature type="chain" id="PRO_5017202328" evidence="4">
    <location>
        <begin position="31"/>
        <end position="389"/>
    </location>
</feature>
<evidence type="ECO:0000313" key="10">
    <source>
        <dbReference type="Proteomes" id="UP000282195"/>
    </source>
</evidence>
<dbReference type="InterPro" id="IPR058626">
    <property type="entry name" value="MdtA-like_b-barrel"/>
</dbReference>
<comment type="similarity">
    <text evidence="2">Belongs to the membrane fusion protein (MFP) (TC 8.A.1) family.</text>
</comment>
<dbReference type="Proteomes" id="UP000282195">
    <property type="component" value="Chromosome"/>
</dbReference>
<dbReference type="Pfam" id="PF25944">
    <property type="entry name" value="Beta-barrel_RND"/>
    <property type="match status" value="1"/>
</dbReference>
<feature type="domain" description="Multidrug resistance protein MdtA-like barrel-sandwich hybrid" evidence="6">
    <location>
        <begin position="63"/>
        <end position="202"/>
    </location>
</feature>
<dbReference type="NCBIfam" id="TIGR01730">
    <property type="entry name" value="RND_mfp"/>
    <property type="match status" value="1"/>
</dbReference>
<dbReference type="SUPFAM" id="SSF111369">
    <property type="entry name" value="HlyD-like secretion proteins"/>
    <property type="match status" value="1"/>
</dbReference>
<evidence type="ECO:0000259" key="7">
    <source>
        <dbReference type="Pfam" id="PF25944"/>
    </source>
</evidence>
<dbReference type="InterPro" id="IPR058625">
    <property type="entry name" value="MdtA-like_BSH"/>
</dbReference>